<comment type="subcellular location">
    <subcellularLocation>
        <location evidence="1">Cell membrane</location>
        <topology evidence="1">Multi-pass membrane protein</topology>
    </subcellularLocation>
</comment>
<protein>
    <recommendedName>
        <fullName evidence="9">Flippase-like domain-containing protein</fullName>
    </recommendedName>
</protein>
<dbReference type="Proteomes" id="UP000005801">
    <property type="component" value="Unassembled WGS sequence"/>
</dbReference>
<dbReference type="InterPro" id="IPR022791">
    <property type="entry name" value="L-PG_synthase/AglD"/>
</dbReference>
<keyword evidence="3 6" id="KW-0812">Transmembrane</keyword>
<evidence type="ECO:0000256" key="5">
    <source>
        <dbReference type="ARBA" id="ARBA00023136"/>
    </source>
</evidence>
<comment type="caution">
    <text evidence="7">The sequence shown here is derived from an EMBL/GenBank/DDBJ whole genome shotgun (WGS) entry which is preliminary data.</text>
</comment>
<evidence type="ECO:0000256" key="4">
    <source>
        <dbReference type="ARBA" id="ARBA00022989"/>
    </source>
</evidence>
<proteinExistence type="predicted"/>
<keyword evidence="4 6" id="KW-1133">Transmembrane helix</keyword>
<keyword evidence="5 6" id="KW-0472">Membrane</keyword>
<evidence type="ECO:0000256" key="6">
    <source>
        <dbReference type="SAM" id="Phobius"/>
    </source>
</evidence>
<dbReference type="GO" id="GO:0005886">
    <property type="term" value="C:plasma membrane"/>
    <property type="evidence" value="ECO:0007669"/>
    <property type="project" value="UniProtKB-SubCell"/>
</dbReference>
<keyword evidence="2" id="KW-1003">Cell membrane</keyword>
<feature type="transmembrane region" description="Helical" evidence="6">
    <location>
        <begin position="301"/>
        <end position="326"/>
    </location>
</feature>
<evidence type="ECO:0008006" key="9">
    <source>
        <dbReference type="Google" id="ProtNLM"/>
    </source>
</evidence>
<feature type="transmembrane region" description="Helical" evidence="6">
    <location>
        <begin position="268"/>
        <end position="289"/>
    </location>
</feature>
<dbReference type="Pfam" id="PF03706">
    <property type="entry name" value="LPG_synthase_TM"/>
    <property type="match status" value="1"/>
</dbReference>
<feature type="transmembrane region" description="Helical" evidence="6">
    <location>
        <begin position="170"/>
        <end position="200"/>
    </location>
</feature>
<keyword evidence="8" id="KW-1185">Reference proteome</keyword>
<dbReference type="EMBL" id="ABCS01000032">
    <property type="protein sequence ID" value="EDM78285.1"/>
    <property type="molecule type" value="Genomic_DNA"/>
</dbReference>
<evidence type="ECO:0000313" key="7">
    <source>
        <dbReference type="EMBL" id="EDM78285.1"/>
    </source>
</evidence>
<dbReference type="PANTHER" id="PTHR39087:SF2">
    <property type="entry name" value="UPF0104 MEMBRANE PROTEIN MJ1595"/>
    <property type="match status" value="1"/>
</dbReference>
<accession>A6G709</accession>
<sequence length="343" mass="36287">MADDAPKASLPTWLKSTLRAVLGLILFAAVLSWLAPDWAALRDRVELHPGWIAVGLLGTTLASVVTAARWRLLAEAMGGTRLPYVAYFYGLVVTRFIGQFTSTLAMDLVGRGVALRSAGSDRSLGHAAMQVVLERLLDLVLPVVLLGWALALRQGWFDPLFGPELAPGLSLLACAAVFMALAIPLLAPGVRVALWAYLGLKGLLARLRGREPKDAAPLETPPITLTLSSAVALYSVLRFATVVLQFWGIARAVGLDIGWVDMTAATPIAQLAGMLGFTPGGLGILEVGWAGGLGWVGLDAVAISLFVLAQRLGVITFFGLLSALSWPLSRPPTNPEAAEEAQP</sequence>
<feature type="transmembrane region" description="Helical" evidence="6">
    <location>
        <begin position="20"/>
        <end position="39"/>
    </location>
</feature>
<dbReference type="RefSeq" id="WP_006972504.1">
    <property type="nucleotide sequence ID" value="NZ_ABCS01000032.1"/>
</dbReference>
<evidence type="ECO:0000256" key="1">
    <source>
        <dbReference type="ARBA" id="ARBA00004651"/>
    </source>
</evidence>
<reference evidence="7 8" key="1">
    <citation type="submission" date="2007-06" db="EMBL/GenBank/DDBJ databases">
        <authorList>
            <person name="Shimkets L."/>
            <person name="Ferriera S."/>
            <person name="Johnson J."/>
            <person name="Kravitz S."/>
            <person name="Beeson K."/>
            <person name="Sutton G."/>
            <person name="Rogers Y.-H."/>
            <person name="Friedman R."/>
            <person name="Frazier M."/>
            <person name="Venter J.C."/>
        </authorList>
    </citation>
    <scope>NUCLEOTIDE SEQUENCE [LARGE SCALE GENOMIC DNA]</scope>
    <source>
        <strain evidence="7 8">SIR-1</strain>
    </source>
</reference>
<dbReference type="STRING" id="391625.PPSIR1_08901"/>
<feature type="transmembrane region" description="Helical" evidence="6">
    <location>
        <begin position="84"/>
        <end position="110"/>
    </location>
</feature>
<gene>
    <name evidence="7" type="ORF">PPSIR1_08901</name>
</gene>
<dbReference type="OrthoDB" id="5502382at2"/>
<feature type="transmembrane region" description="Helical" evidence="6">
    <location>
        <begin position="51"/>
        <end position="72"/>
    </location>
</feature>
<evidence type="ECO:0000313" key="8">
    <source>
        <dbReference type="Proteomes" id="UP000005801"/>
    </source>
</evidence>
<feature type="transmembrane region" description="Helical" evidence="6">
    <location>
        <begin position="221"/>
        <end position="248"/>
    </location>
</feature>
<evidence type="ECO:0000256" key="2">
    <source>
        <dbReference type="ARBA" id="ARBA00022475"/>
    </source>
</evidence>
<dbReference type="AlphaFoldDB" id="A6G709"/>
<organism evidence="7 8">
    <name type="scientific">Plesiocystis pacifica SIR-1</name>
    <dbReference type="NCBI Taxonomy" id="391625"/>
    <lineage>
        <taxon>Bacteria</taxon>
        <taxon>Pseudomonadati</taxon>
        <taxon>Myxococcota</taxon>
        <taxon>Polyangia</taxon>
        <taxon>Nannocystales</taxon>
        <taxon>Nannocystaceae</taxon>
        <taxon>Plesiocystis</taxon>
    </lineage>
</organism>
<name>A6G709_9BACT</name>
<dbReference type="PANTHER" id="PTHR39087">
    <property type="entry name" value="UPF0104 MEMBRANE PROTEIN MJ1595"/>
    <property type="match status" value="1"/>
</dbReference>
<evidence type="ECO:0000256" key="3">
    <source>
        <dbReference type="ARBA" id="ARBA00022692"/>
    </source>
</evidence>